<dbReference type="InterPro" id="IPR029016">
    <property type="entry name" value="GAF-like_dom_sf"/>
</dbReference>
<dbReference type="Gene3D" id="3.30.450.40">
    <property type="match status" value="1"/>
</dbReference>
<dbReference type="SUPFAM" id="SSF55781">
    <property type="entry name" value="GAF domain-like"/>
    <property type="match status" value="1"/>
</dbReference>
<feature type="domain" description="HTH iclR-type" evidence="5">
    <location>
        <begin position="35"/>
        <end position="95"/>
    </location>
</feature>
<name>A0A427WKR8_ACHDE</name>
<evidence type="ECO:0000256" key="2">
    <source>
        <dbReference type="ARBA" id="ARBA00023125"/>
    </source>
</evidence>
<dbReference type="InterPro" id="IPR050707">
    <property type="entry name" value="HTH_MetabolicPath_Reg"/>
</dbReference>
<dbReference type="Proteomes" id="UP000509782">
    <property type="component" value="Chromosome"/>
</dbReference>
<reference evidence="8 10" key="2">
    <citation type="submission" date="2024-05" db="EMBL/GenBank/DDBJ databases">
        <title>Achromobacter denitrificans. BP1, complete genome.</title>
        <authorList>
            <person name="Zhang B."/>
        </authorList>
    </citation>
    <scope>NUCLEOTIDE SEQUENCE [LARGE SCALE GENOMIC DNA]</scope>
    <source>
        <strain evidence="8 10">BP1</strain>
    </source>
</reference>
<feature type="domain" description="IclR-ED" evidence="6">
    <location>
        <begin position="96"/>
        <end position="281"/>
    </location>
</feature>
<proteinExistence type="predicted"/>
<dbReference type="SMART" id="SM00346">
    <property type="entry name" value="HTH_ICLR"/>
    <property type="match status" value="1"/>
</dbReference>
<dbReference type="Proteomes" id="UP001446337">
    <property type="component" value="Chromosome"/>
</dbReference>
<dbReference type="InterPro" id="IPR036390">
    <property type="entry name" value="WH_DNA-bd_sf"/>
</dbReference>
<dbReference type="SUPFAM" id="SSF46785">
    <property type="entry name" value="Winged helix' DNA-binding domain"/>
    <property type="match status" value="1"/>
</dbReference>
<dbReference type="PROSITE" id="PS51078">
    <property type="entry name" value="ICLR_ED"/>
    <property type="match status" value="1"/>
</dbReference>
<evidence type="ECO:0000259" key="5">
    <source>
        <dbReference type="PROSITE" id="PS51077"/>
    </source>
</evidence>
<dbReference type="RefSeq" id="WP_062682906.1">
    <property type="nucleotide sequence ID" value="NZ_BLWG01000803.1"/>
</dbReference>
<protein>
    <submittedName>
        <fullName evidence="7">Helix-turn-helix domain-containing protein</fullName>
    </submittedName>
    <submittedName>
        <fullName evidence="8">IclR family transcriptional regulator C-terminal domain-containing protein</fullName>
    </submittedName>
</protein>
<organism evidence="7 9">
    <name type="scientific">Achromobacter denitrificans</name>
    <name type="common">Alcaligenes denitrificans</name>
    <dbReference type="NCBI Taxonomy" id="32002"/>
    <lineage>
        <taxon>Bacteria</taxon>
        <taxon>Pseudomonadati</taxon>
        <taxon>Pseudomonadota</taxon>
        <taxon>Betaproteobacteria</taxon>
        <taxon>Burkholderiales</taxon>
        <taxon>Alcaligenaceae</taxon>
        <taxon>Achromobacter</taxon>
    </lineage>
</organism>
<dbReference type="PROSITE" id="PS51077">
    <property type="entry name" value="HTH_ICLR"/>
    <property type="match status" value="1"/>
</dbReference>
<evidence type="ECO:0000313" key="9">
    <source>
        <dbReference type="Proteomes" id="UP000509782"/>
    </source>
</evidence>
<dbReference type="Pfam" id="PF01614">
    <property type="entry name" value="IclR_C"/>
    <property type="match status" value="1"/>
</dbReference>
<dbReference type="GO" id="GO:0003700">
    <property type="term" value="F:DNA-binding transcription factor activity"/>
    <property type="evidence" value="ECO:0007669"/>
    <property type="project" value="TreeGrafter"/>
</dbReference>
<dbReference type="InterPro" id="IPR036388">
    <property type="entry name" value="WH-like_DNA-bd_sf"/>
</dbReference>
<accession>A0A427WKR8</accession>
<dbReference type="Gene3D" id="1.10.10.10">
    <property type="entry name" value="Winged helix-like DNA-binding domain superfamily/Winged helix DNA-binding domain"/>
    <property type="match status" value="1"/>
</dbReference>
<evidence type="ECO:0000256" key="3">
    <source>
        <dbReference type="ARBA" id="ARBA00023163"/>
    </source>
</evidence>
<evidence type="ECO:0000256" key="4">
    <source>
        <dbReference type="SAM" id="MobiDB-lite"/>
    </source>
</evidence>
<dbReference type="AlphaFoldDB" id="A0A427WKR8"/>
<dbReference type="EMBL" id="CP154792">
    <property type="protein sequence ID" value="XAN13348.1"/>
    <property type="molecule type" value="Genomic_DNA"/>
</dbReference>
<evidence type="ECO:0000259" key="6">
    <source>
        <dbReference type="PROSITE" id="PS51078"/>
    </source>
</evidence>
<dbReference type="InterPro" id="IPR005471">
    <property type="entry name" value="Tscrpt_reg_IclR_N"/>
</dbReference>
<dbReference type="PANTHER" id="PTHR30136:SF34">
    <property type="entry name" value="TRANSCRIPTIONAL REGULATOR"/>
    <property type="match status" value="1"/>
</dbReference>
<evidence type="ECO:0000256" key="1">
    <source>
        <dbReference type="ARBA" id="ARBA00023015"/>
    </source>
</evidence>
<dbReference type="InterPro" id="IPR014757">
    <property type="entry name" value="Tscrpt_reg_IclR_C"/>
</dbReference>
<keyword evidence="10" id="KW-1185">Reference proteome</keyword>
<evidence type="ECO:0000313" key="8">
    <source>
        <dbReference type="EMBL" id="XAN13348.1"/>
    </source>
</evidence>
<keyword evidence="1" id="KW-0805">Transcription regulation</keyword>
<evidence type="ECO:0000313" key="7">
    <source>
        <dbReference type="EMBL" id="QKQ45985.1"/>
    </source>
</evidence>
<reference evidence="7 9" key="1">
    <citation type="submission" date="2020-05" db="EMBL/GenBank/DDBJ databases">
        <title>FDA dAtabase for Regulatory Grade micrObial Sequences (FDA-ARGOS): Supporting development and validation of Infectious Disease Dx tests.</title>
        <authorList>
            <person name="Sproer C."/>
            <person name="Gronow S."/>
            <person name="Severitt S."/>
            <person name="Schroder I."/>
            <person name="Tallon L."/>
            <person name="Sadzewicz L."/>
            <person name="Zhao X."/>
            <person name="Vavikolanu K."/>
            <person name="Mehta A."/>
            <person name="Aluvathingal J."/>
            <person name="Nadendla S."/>
            <person name="Myers T."/>
            <person name="Yan Y."/>
            <person name="Sichtig H."/>
        </authorList>
    </citation>
    <scope>NUCLEOTIDE SEQUENCE [LARGE SCALE GENOMIC DNA]</scope>
    <source>
        <strain evidence="7 9">FDAARGOS_787</strain>
    </source>
</reference>
<dbReference type="GeneID" id="92844848"/>
<dbReference type="EMBL" id="CP054569">
    <property type="protein sequence ID" value="QKQ45985.1"/>
    <property type="molecule type" value="Genomic_DNA"/>
</dbReference>
<gene>
    <name evidence="8" type="ORF">AAIK43_18190</name>
    <name evidence="7" type="ORF">FOC81_04460</name>
</gene>
<dbReference type="GO" id="GO:0003677">
    <property type="term" value="F:DNA binding"/>
    <property type="evidence" value="ECO:0007669"/>
    <property type="project" value="UniProtKB-KW"/>
</dbReference>
<dbReference type="OrthoDB" id="9807558at2"/>
<feature type="region of interest" description="Disordered" evidence="4">
    <location>
        <begin position="1"/>
        <end position="24"/>
    </location>
</feature>
<evidence type="ECO:0000313" key="10">
    <source>
        <dbReference type="Proteomes" id="UP001446337"/>
    </source>
</evidence>
<keyword evidence="2" id="KW-0238">DNA-binding</keyword>
<sequence length="282" mass="31380">MTQEQKKTIAAARRPRSKKKRDEILARTEDDQVGVQAFERGLDVIRAFASEQRPLTLSEIAEITKQPRASTRRLLGSLVRLKYAATDGLTFRLMPSVMELGYAYLSSSQFWDRVQPYMQEVMSELNESSSVGVLDLPDVVYVARAQARRIVQNMAIGVGSRVPAAVSAMGRLLLAYEPRHVVEAYLQERPLQAFTEKTIVDRDAFYAALDKGREQGWILVDEELEIGLRSLAVPLRDRSGKVIAAMNVGAVSARASAEQMISKFLPVLREAANKANHALSFG</sequence>
<keyword evidence="3" id="KW-0804">Transcription</keyword>
<dbReference type="STRING" id="32002.BVK87_15015"/>
<dbReference type="Pfam" id="PF09339">
    <property type="entry name" value="HTH_IclR"/>
    <property type="match status" value="1"/>
</dbReference>
<dbReference type="GO" id="GO:0045892">
    <property type="term" value="P:negative regulation of DNA-templated transcription"/>
    <property type="evidence" value="ECO:0007669"/>
    <property type="project" value="TreeGrafter"/>
</dbReference>
<dbReference type="PANTHER" id="PTHR30136">
    <property type="entry name" value="HELIX-TURN-HELIX TRANSCRIPTIONAL REGULATOR, ICLR FAMILY"/>
    <property type="match status" value="1"/>
</dbReference>